<dbReference type="PANTHER" id="PTHR42711:SF17">
    <property type="entry name" value="ABC TRANSPORTER ATP-BINDING PROTEIN"/>
    <property type="match status" value="1"/>
</dbReference>
<dbReference type="InterPro" id="IPR050763">
    <property type="entry name" value="ABC_transporter_ATP-binding"/>
</dbReference>
<evidence type="ECO:0000313" key="5">
    <source>
        <dbReference type="EMBL" id="VAW95826.1"/>
    </source>
</evidence>
<gene>
    <name evidence="5" type="ORF">MNBD_GAMMA20-2211</name>
</gene>
<dbReference type="EMBL" id="UOFU01000082">
    <property type="protein sequence ID" value="VAW95826.1"/>
    <property type="molecule type" value="Genomic_DNA"/>
</dbReference>
<evidence type="ECO:0000256" key="2">
    <source>
        <dbReference type="ARBA" id="ARBA00022741"/>
    </source>
</evidence>
<keyword evidence="1" id="KW-0813">Transport</keyword>
<dbReference type="SMART" id="SM00382">
    <property type="entry name" value="AAA"/>
    <property type="match status" value="1"/>
</dbReference>
<dbReference type="Gene3D" id="3.40.50.300">
    <property type="entry name" value="P-loop containing nucleotide triphosphate hydrolases"/>
    <property type="match status" value="1"/>
</dbReference>
<dbReference type="GO" id="GO:0005524">
    <property type="term" value="F:ATP binding"/>
    <property type="evidence" value="ECO:0007669"/>
    <property type="project" value="UniProtKB-KW"/>
</dbReference>
<dbReference type="AlphaFoldDB" id="A0A3B1ASY0"/>
<proteinExistence type="predicted"/>
<sequence>MAVLLQATHLIKRFGDVVAVNGVSFDLEAGTCFGLLGPNGAGKTTSIEMLEGITHADSGEILYRNKPAGADFRNDAGIMFQSTALQDYMTVREALQMFGSFYPRTTPIDELVDTCSLGEFLDRDSRKLSGGQRQRLLLAIALINNPQVVFLDEPTTGLDPQARHNLWALVKRIRAQGKTILLTTHYMEEAYELCDEIAIMDHGKIITRGSPKTLLAEHFDEVVLQLPRADIPGDPTELPLPVTLREAEETVEILSRDINATIRTLLDNDISLAGLQIRPRTLEDLFLALTGKGLRA</sequence>
<organism evidence="5">
    <name type="scientific">hydrothermal vent metagenome</name>
    <dbReference type="NCBI Taxonomy" id="652676"/>
    <lineage>
        <taxon>unclassified sequences</taxon>
        <taxon>metagenomes</taxon>
        <taxon>ecological metagenomes</taxon>
    </lineage>
</organism>
<evidence type="ECO:0000256" key="3">
    <source>
        <dbReference type="ARBA" id="ARBA00022840"/>
    </source>
</evidence>
<keyword evidence="3 5" id="KW-0067">ATP-binding</keyword>
<evidence type="ECO:0000256" key="1">
    <source>
        <dbReference type="ARBA" id="ARBA00022448"/>
    </source>
</evidence>
<protein>
    <submittedName>
        <fullName evidence="5">Efflux ABC transporter, ATP-binding protein</fullName>
    </submittedName>
</protein>
<dbReference type="GO" id="GO:0016887">
    <property type="term" value="F:ATP hydrolysis activity"/>
    <property type="evidence" value="ECO:0007669"/>
    <property type="project" value="InterPro"/>
</dbReference>
<dbReference type="SUPFAM" id="SSF52540">
    <property type="entry name" value="P-loop containing nucleoside triphosphate hydrolases"/>
    <property type="match status" value="1"/>
</dbReference>
<reference evidence="5" key="1">
    <citation type="submission" date="2018-06" db="EMBL/GenBank/DDBJ databases">
        <authorList>
            <person name="Zhirakovskaya E."/>
        </authorList>
    </citation>
    <scope>NUCLEOTIDE SEQUENCE</scope>
</reference>
<dbReference type="PROSITE" id="PS00211">
    <property type="entry name" value="ABC_TRANSPORTER_1"/>
    <property type="match status" value="1"/>
</dbReference>
<evidence type="ECO:0000259" key="4">
    <source>
        <dbReference type="PROSITE" id="PS50893"/>
    </source>
</evidence>
<dbReference type="Pfam" id="PF00005">
    <property type="entry name" value="ABC_tran"/>
    <property type="match status" value="1"/>
</dbReference>
<feature type="domain" description="ABC transporter" evidence="4">
    <location>
        <begin position="5"/>
        <end position="227"/>
    </location>
</feature>
<dbReference type="InterPro" id="IPR027417">
    <property type="entry name" value="P-loop_NTPase"/>
</dbReference>
<dbReference type="InterPro" id="IPR003593">
    <property type="entry name" value="AAA+_ATPase"/>
</dbReference>
<keyword evidence="2" id="KW-0547">Nucleotide-binding</keyword>
<dbReference type="InterPro" id="IPR017871">
    <property type="entry name" value="ABC_transporter-like_CS"/>
</dbReference>
<accession>A0A3B1ASY0</accession>
<dbReference type="PANTHER" id="PTHR42711">
    <property type="entry name" value="ABC TRANSPORTER ATP-BINDING PROTEIN"/>
    <property type="match status" value="1"/>
</dbReference>
<dbReference type="PROSITE" id="PS50893">
    <property type="entry name" value="ABC_TRANSPORTER_2"/>
    <property type="match status" value="1"/>
</dbReference>
<name>A0A3B1ASY0_9ZZZZ</name>
<dbReference type="InterPro" id="IPR003439">
    <property type="entry name" value="ABC_transporter-like_ATP-bd"/>
</dbReference>